<dbReference type="EMBL" id="JAGMWN010000004">
    <property type="protein sequence ID" value="MBP5857281.1"/>
    <property type="molecule type" value="Genomic_DNA"/>
</dbReference>
<keyword evidence="3" id="KW-1185">Reference proteome</keyword>
<evidence type="ECO:0000313" key="2">
    <source>
        <dbReference type="EMBL" id="MBP5857281.1"/>
    </source>
</evidence>
<comment type="caution">
    <text evidence="2">The sequence shown here is derived from an EMBL/GenBank/DDBJ whole genome shotgun (WGS) entry which is preliminary data.</text>
</comment>
<gene>
    <name evidence="2" type="ORF">KAJ83_09695</name>
</gene>
<dbReference type="Proteomes" id="UP000672602">
    <property type="component" value="Unassembled WGS sequence"/>
</dbReference>
<reference evidence="2" key="1">
    <citation type="submission" date="2021-04" db="EMBL/GenBank/DDBJ databases">
        <authorList>
            <person name="Zhang D.-C."/>
        </authorList>
    </citation>
    <scope>NUCLEOTIDE SEQUENCE</scope>
    <source>
        <strain evidence="2">CGMCC 1.15697</strain>
    </source>
</reference>
<protein>
    <submittedName>
        <fullName evidence="2">DUF3486 family protein</fullName>
    </submittedName>
</protein>
<dbReference type="InterPro" id="IPR021874">
    <property type="entry name" value="Phage_Mu_Gp27"/>
</dbReference>
<evidence type="ECO:0000313" key="3">
    <source>
        <dbReference type="Proteomes" id="UP000672602"/>
    </source>
</evidence>
<sequence>MARKSSIDKLEPQVRDLIKKLRVKDGRTIDEILAKLQELEVDVSRTALGRHTKDLDQLVEFTKYSREAANVLVDRLGYNTDNRVARANIEILHAAIMRLMMAGTEEGGKISFDSEEVMFLARALKDLASAQKADQDRELKLREQIRKEEREKAIAEAAETVDKALADAKGVTTETRDKIRRELGVG</sequence>
<proteinExistence type="predicted"/>
<keyword evidence="1" id="KW-0175">Coiled coil</keyword>
<dbReference type="AlphaFoldDB" id="A0A8J7V0Z4"/>
<organism evidence="2 3">
    <name type="scientific">Marivibrio halodurans</name>
    <dbReference type="NCBI Taxonomy" id="2039722"/>
    <lineage>
        <taxon>Bacteria</taxon>
        <taxon>Pseudomonadati</taxon>
        <taxon>Pseudomonadota</taxon>
        <taxon>Alphaproteobacteria</taxon>
        <taxon>Rhodospirillales</taxon>
        <taxon>Rhodospirillaceae</taxon>
        <taxon>Marivibrio</taxon>
    </lineage>
</organism>
<evidence type="ECO:0000256" key="1">
    <source>
        <dbReference type="SAM" id="Coils"/>
    </source>
</evidence>
<name>A0A8J7V0Z4_9PROT</name>
<feature type="coiled-coil region" evidence="1">
    <location>
        <begin position="138"/>
        <end position="167"/>
    </location>
</feature>
<accession>A0A8J7V0Z4</accession>
<dbReference type="Pfam" id="PF11985">
    <property type="entry name" value="Phage_Mu_Gp27"/>
    <property type="match status" value="1"/>
</dbReference>
<dbReference type="RefSeq" id="WP_210681871.1">
    <property type="nucleotide sequence ID" value="NZ_JAGMWN010000004.1"/>
</dbReference>